<organism evidence="1 2">
    <name type="scientific">Entomophthora muscae</name>
    <dbReference type="NCBI Taxonomy" id="34485"/>
    <lineage>
        <taxon>Eukaryota</taxon>
        <taxon>Fungi</taxon>
        <taxon>Fungi incertae sedis</taxon>
        <taxon>Zoopagomycota</taxon>
        <taxon>Entomophthoromycotina</taxon>
        <taxon>Entomophthoromycetes</taxon>
        <taxon>Entomophthorales</taxon>
        <taxon>Entomophthoraceae</taxon>
        <taxon>Entomophthora</taxon>
    </lineage>
</organism>
<comment type="caution">
    <text evidence="1">The sequence shown here is derived from an EMBL/GenBank/DDBJ whole genome shotgun (WGS) entry which is preliminary data.</text>
</comment>
<dbReference type="EMBL" id="QTSX02000734">
    <property type="protein sequence ID" value="KAJ9086066.1"/>
    <property type="molecule type" value="Genomic_DNA"/>
</dbReference>
<protein>
    <submittedName>
        <fullName evidence="1">Uncharacterized protein</fullName>
    </submittedName>
</protein>
<keyword evidence="2" id="KW-1185">Reference proteome</keyword>
<dbReference type="Proteomes" id="UP001165960">
    <property type="component" value="Unassembled WGS sequence"/>
</dbReference>
<evidence type="ECO:0000313" key="1">
    <source>
        <dbReference type="EMBL" id="KAJ9086066.1"/>
    </source>
</evidence>
<sequence>MGVAQLRLSYQSTLYTLRLPLHLPLLERLAGKLARARLPGNPDRLGSANPSNRHHGHQ</sequence>
<accession>A0ACC2UHU3</accession>
<reference evidence="1" key="1">
    <citation type="submission" date="2022-04" db="EMBL/GenBank/DDBJ databases">
        <title>Genome of the entomopathogenic fungus Entomophthora muscae.</title>
        <authorList>
            <person name="Elya C."/>
            <person name="Lovett B.R."/>
            <person name="Lee E."/>
            <person name="Macias A.M."/>
            <person name="Hajek A.E."/>
            <person name="De Bivort B.L."/>
            <person name="Kasson M.T."/>
            <person name="De Fine Licht H.H."/>
            <person name="Stajich J.E."/>
        </authorList>
    </citation>
    <scope>NUCLEOTIDE SEQUENCE</scope>
    <source>
        <strain evidence="1">Berkeley</strain>
    </source>
</reference>
<gene>
    <name evidence="1" type="ORF">DSO57_1008000</name>
</gene>
<proteinExistence type="predicted"/>
<name>A0ACC2UHU3_9FUNG</name>
<evidence type="ECO:0000313" key="2">
    <source>
        <dbReference type="Proteomes" id="UP001165960"/>
    </source>
</evidence>